<evidence type="ECO:0000313" key="8">
    <source>
        <dbReference type="Proteomes" id="UP000264840"/>
    </source>
</evidence>
<dbReference type="GO" id="GO:0004842">
    <property type="term" value="F:ubiquitin-protein transferase activity"/>
    <property type="evidence" value="ECO:0007669"/>
    <property type="project" value="InterPro"/>
</dbReference>
<feature type="repeat" description="WD" evidence="4">
    <location>
        <begin position="50"/>
        <end position="91"/>
    </location>
</feature>
<dbReference type="OMA" id="WDFPSKT"/>
<dbReference type="PROSITE" id="PS51698">
    <property type="entry name" value="U_BOX"/>
    <property type="match status" value="1"/>
</dbReference>
<dbReference type="SMART" id="SM00504">
    <property type="entry name" value="Ubox"/>
    <property type="match status" value="1"/>
</dbReference>
<feature type="domain" description="U-box" evidence="6">
    <location>
        <begin position="403"/>
        <end position="477"/>
    </location>
</feature>
<dbReference type="Gene3D" id="3.30.40.10">
    <property type="entry name" value="Zinc/RING finger domain, C3HC4 (zinc finger)"/>
    <property type="match status" value="1"/>
</dbReference>
<keyword evidence="2 4" id="KW-0853">WD repeat</keyword>
<dbReference type="PRINTS" id="PR00320">
    <property type="entry name" value="GPROTEINBRPT"/>
</dbReference>
<dbReference type="InterPro" id="IPR001680">
    <property type="entry name" value="WD40_rpt"/>
</dbReference>
<dbReference type="InterPro" id="IPR013083">
    <property type="entry name" value="Znf_RING/FYVE/PHD"/>
</dbReference>
<dbReference type="Gene3D" id="2.130.10.10">
    <property type="entry name" value="YVTN repeat-like/Quinoprotein amine dehydrogenase"/>
    <property type="match status" value="3"/>
</dbReference>
<organism evidence="7 8">
    <name type="scientific">Haplochromis burtoni</name>
    <name type="common">Burton's mouthbrooder</name>
    <name type="synonym">Chromis burtoni</name>
    <dbReference type="NCBI Taxonomy" id="8153"/>
    <lineage>
        <taxon>Eukaryota</taxon>
        <taxon>Metazoa</taxon>
        <taxon>Chordata</taxon>
        <taxon>Craniata</taxon>
        <taxon>Vertebrata</taxon>
        <taxon>Euteleostomi</taxon>
        <taxon>Actinopterygii</taxon>
        <taxon>Neopterygii</taxon>
        <taxon>Teleostei</taxon>
        <taxon>Neoteleostei</taxon>
        <taxon>Acanthomorphata</taxon>
        <taxon>Ovalentaria</taxon>
        <taxon>Cichlomorphae</taxon>
        <taxon>Cichliformes</taxon>
        <taxon>Cichlidae</taxon>
        <taxon>African cichlids</taxon>
        <taxon>Pseudocrenilabrinae</taxon>
        <taxon>Haplochromini</taxon>
        <taxon>Haplochromis</taxon>
    </lineage>
</organism>
<evidence type="ECO:0000313" key="7">
    <source>
        <dbReference type="Ensembl" id="ENSHBUP00000003206.1"/>
    </source>
</evidence>
<dbReference type="Gene3D" id="1.10.150.50">
    <property type="entry name" value="Transcription Factor, Ets-1"/>
    <property type="match status" value="1"/>
</dbReference>
<dbReference type="InterPro" id="IPR036322">
    <property type="entry name" value="WD40_repeat_dom_sf"/>
</dbReference>
<dbReference type="InterPro" id="IPR052085">
    <property type="entry name" value="WD-SAM-U-box"/>
</dbReference>
<evidence type="ECO:0000256" key="2">
    <source>
        <dbReference type="ARBA" id="ARBA00022574"/>
    </source>
</evidence>
<dbReference type="Pfam" id="PF04564">
    <property type="entry name" value="U-box"/>
    <property type="match status" value="1"/>
</dbReference>
<dbReference type="Pfam" id="PF00400">
    <property type="entry name" value="WD40"/>
    <property type="match status" value="7"/>
</dbReference>
<dbReference type="SUPFAM" id="SSF57850">
    <property type="entry name" value="RING/U-box"/>
    <property type="match status" value="1"/>
</dbReference>
<reference evidence="7" key="2">
    <citation type="submission" date="2025-09" db="UniProtKB">
        <authorList>
            <consortium name="Ensembl"/>
        </authorList>
    </citation>
    <scope>IDENTIFICATION</scope>
</reference>
<feature type="repeat" description="WD" evidence="4">
    <location>
        <begin position="272"/>
        <end position="306"/>
    </location>
</feature>
<feature type="repeat" description="WD" evidence="4">
    <location>
        <begin position="104"/>
        <end position="134"/>
    </location>
</feature>
<dbReference type="SUPFAM" id="SSF47769">
    <property type="entry name" value="SAM/Pointed domain"/>
    <property type="match status" value="1"/>
</dbReference>
<dbReference type="InterPro" id="IPR001660">
    <property type="entry name" value="SAM"/>
</dbReference>
<dbReference type="CDD" id="cd00200">
    <property type="entry name" value="WD40"/>
    <property type="match status" value="1"/>
</dbReference>
<dbReference type="Ensembl" id="ENSHBUT00000010783.1">
    <property type="protein sequence ID" value="ENSHBUP00000003206.1"/>
    <property type="gene ID" value="ENSHBUG00000004460.1"/>
</dbReference>
<dbReference type="GO" id="GO:0016567">
    <property type="term" value="P:protein ubiquitination"/>
    <property type="evidence" value="ECO:0007669"/>
    <property type="project" value="InterPro"/>
</dbReference>
<name>A0A3Q3BNV5_HAPBU</name>
<accession>A0A3Q3BNV5</accession>
<dbReference type="CDD" id="cd16655">
    <property type="entry name" value="RING-Ubox_WDSUB1-like"/>
    <property type="match status" value="1"/>
</dbReference>
<dbReference type="SUPFAM" id="SSF50978">
    <property type="entry name" value="WD40 repeat-like"/>
    <property type="match status" value="1"/>
</dbReference>
<dbReference type="PROSITE" id="PS50294">
    <property type="entry name" value="WD_REPEATS_REGION"/>
    <property type="match status" value="1"/>
</dbReference>
<dbReference type="PANTHER" id="PTHR46573:SF1">
    <property type="entry name" value="WD REPEAT, SAM AND U-BOX DOMAIN-CONTAINING PROTEIN 1"/>
    <property type="match status" value="1"/>
</dbReference>
<feature type="repeat" description="WD" evidence="4">
    <location>
        <begin position="233"/>
        <end position="274"/>
    </location>
</feature>
<dbReference type="InterPro" id="IPR003613">
    <property type="entry name" value="Ubox_domain"/>
</dbReference>
<dbReference type="PANTHER" id="PTHR46573">
    <property type="entry name" value="WD REPEAT, SAM AND U-BOX DOMAIN-CONTAINING PROTEIN 1"/>
    <property type="match status" value="1"/>
</dbReference>
<proteinExistence type="predicted"/>
<dbReference type="PROSITE" id="PS50105">
    <property type="entry name" value="SAM_DOMAIN"/>
    <property type="match status" value="1"/>
</dbReference>
<dbReference type="STRING" id="8153.ENSHBUP00000003206"/>
<dbReference type="InterPro" id="IPR013761">
    <property type="entry name" value="SAM/pointed_sf"/>
</dbReference>
<dbReference type="SMART" id="SM00320">
    <property type="entry name" value="WD40"/>
    <property type="match status" value="7"/>
</dbReference>
<dbReference type="SMART" id="SM00454">
    <property type="entry name" value="SAM"/>
    <property type="match status" value="1"/>
</dbReference>
<feature type="domain" description="SAM" evidence="5">
    <location>
        <begin position="335"/>
        <end position="398"/>
    </location>
</feature>
<reference evidence="7" key="1">
    <citation type="submission" date="2025-08" db="UniProtKB">
        <authorList>
            <consortium name="Ensembl"/>
        </authorList>
    </citation>
    <scope>IDENTIFICATION</scope>
</reference>
<keyword evidence="3" id="KW-0677">Repeat</keyword>
<sequence>MVSLICTLRHHTDEVTCCAFSPSLLATSSGDKTLRVYTTADFSELPFSPLRGHGYGVHCCCFSSCGSFLLSCSTDGSVIVWSAETGEVKATLEHPGRSPLRVCALAPDSSLLLAGACDGTAALWDFRSKTLRRYINEASVVACCFSPCAQMFVTGCTRGDLKLWDAYTSLLHAEKDAHDLGVTCCCFAPQTTDSYGCCVEFRLASCGQDSQLKIWIVSQREGAACTMKLLQTLTSQTAPVLSCAFSSDGEWVVSGSVDKSVAVYDAVSKAYVTAVALSPTFPWIATGSMDRSVNVWRIGDGDDSTGKYSAEDCLSCNTVGEKKLPGHSGLLLTDWSEDDVQTWLRDEGLVELVGIFKANNIDGPELSQLNKETAAELGIESVGLRGRLLRRIEALKAEQNGSEAPDEFLCPITRELMKDPVIAADGYSYERESIESWIRGKNKTSPMTNLPLQTTLLTPNRSLKMAITRWKSNQELRVAQHLITKAD</sequence>
<dbReference type="AlphaFoldDB" id="A0A3Q3BNV5"/>
<evidence type="ECO:0000256" key="1">
    <source>
        <dbReference type="ARBA" id="ARBA00020894"/>
    </source>
</evidence>
<evidence type="ECO:0000256" key="3">
    <source>
        <dbReference type="ARBA" id="ARBA00022737"/>
    </source>
</evidence>
<dbReference type="InterPro" id="IPR019775">
    <property type="entry name" value="WD40_repeat_CS"/>
</dbReference>
<dbReference type="InterPro" id="IPR015943">
    <property type="entry name" value="WD40/YVTN_repeat-like_dom_sf"/>
</dbReference>
<dbReference type="PROSITE" id="PS00678">
    <property type="entry name" value="WD_REPEATS_1"/>
    <property type="match status" value="1"/>
</dbReference>
<feature type="repeat" description="WD" evidence="4">
    <location>
        <begin position="8"/>
        <end position="37"/>
    </location>
</feature>
<evidence type="ECO:0000259" key="5">
    <source>
        <dbReference type="PROSITE" id="PS50105"/>
    </source>
</evidence>
<evidence type="ECO:0000259" key="6">
    <source>
        <dbReference type="PROSITE" id="PS51698"/>
    </source>
</evidence>
<dbReference type="InterPro" id="IPR020472">
    <property type="entry name" value="WD40_PAC1"/>
</dbReference>
<evidence type="ECO:0000256" key="4">
    <source>
        <dbReference type="PROSITE-ProRule" id="PRU00221"/>
    </source>
</evidence>
<dbReference type="Proteomes" id="UP000264840">
    <property type="component" value="Unplaced"/>
</dbReference>
<keyword evidence="8" id="KW-1185">Reference proteome</keyword>
<dbReference type="PROSITE" id="PS50082">
    <property type="entry name" value="WD_REPEATS_2"/>
    <property type="match status" value="5"/>
</dbReference>
<dbReference type="Pfam" id="PF00536">
    <property type="entry name" value="SAM_1"/>
    <property type="match status" value="1"/>
</dbReference>
<dbReference type="GeneTree" id="ENSGT00940000157230"/>
<protein>
    <recommendedName>
        <fullName evidence="1">WD repeat, SAM and U-box domain-containing protein 1</fullName>
    </recommendedName>
</protein>